<evidence type="ECO:0000313" key="2">
    <source>
        <dbReference type="EMBL" id="GMM61070.1"/>
    </source>
</evidence>
<dbReference type="CDD" id="cd03443">
    <property type="entry name" value="PaaI_thioesterase"/>
    <property type="match status" value="1"/>
</dbReference>
<sequence length="145" mass="15739">MTPLHHPFVLPPYALAMGMALIEPSEFSERAELAETPQGAPVLTMDFSPRAEGRPGYFHGGAIGGLLEMAGFAALAAELEARGAVQAMKPINISVEFLRNGMPRPVFAQGQVLRAGRRVANVRVEAWHDNRVAPVASCWMNFRLS</sequence>
<dbReference type="SUPFAM" id="SSF54637">
    <property type="entry name" value="Thioesterase/thiol ester dehydrase-isomerase"/>
    <property type="match status" value="1"/>
</dbReference>
<dbReference type="Proteomes" id="UP001187221">
    <property type="component" value="Unassembled WGS sequence"/>
</dbReference>
<comment type="caution">
    <text evidence="2">The sequence shown here is derived from an EMBL/GenBank/DDBJ whole genome shotgun (WGS) entry which is preliminary data.</text>
</comment>
<organism evidence="2 3">
    <name type="scientific">Novosphingobium pituita</name>
    <dbReference type="NCBI Taxonomy" id="3056842"/>
    <lineage>
        <taxon>Bacteria</taxon>
        <taxon>Pseudomonadati</taxon>
        <taxon>Pseudomonadota</taxon>
        <taxon>Alphaproteobacteria</taxon>
        <taxon>Sphingomonadales</taxon>
        <taxon>Sphingomonadaceae</taxon>
        <taxon>Novosphingobium</taxon>
    </lineage>
</organism>
<evidence type="ECO:0000259" key="1">
    <source>
        <dbReference type="Pfam" id="PF03061"/>
    </source>
</evidence>
<protein>
    <submittedName>
        <fullName evidence="2">PaaI family thioesterase</fullName>
    </submittedName>
</protein>
<dbReference type="RefSeq" id="WP_317974789.1">
    <property type="nucleotide sequence ID" value="NZ_BTFW01000001.1"/>
</dbReference>
<keyword evidence="3" id="KW-1185">Reference proteome</keyword>
<dbReference type="InterPro" id="IPR029069">
    <property type="entry name" value="HotDog_dom_sf"/>
</dbReference>
<dbReference type="Pfam" id="PF03061">
    <property type="entry name" value="4HBT"/>
    <property type="match status" value="1"/>
</dbReference>
<dbReference type="EMBL" id="BTFW01000001">
    <property type="protein sequence ID" value="GMM61070.1"/>
    <property type="molecule type" value="Genomic_DNA"/>
</dbReference>
<evidence type="ECO:0000313" key="3">
    <source>
        <dbReference type="Proteomes" id="UP001187221"/>
    </source>
</evidence>
<accession>A0ABQ6P878</accession>
<proteinExistence type="predicted"/>
<dbReference type="Gene3D" id="3.10.129.10">
    <property type="entry name" value="Hotdog Thioesterase"/>
    <property type="match status" value="1"/>
</dbReference>
<reference evidence="2 3" key="1">
    <citation type="submission" date="2023-06" db="EMBL/GenBank/DDBJ databases">
        <title>Draft genome sequence of Novosphingobium sp. strain IK01.</title>
        <authorList>
            <person name="Hatamoto M."/>
            <person name="Ikarashi T."/>
            <person name="Yamaguchi T."/>
        </authorList>
    </citation>
    <scope>NUCLEOTIDE SEQUENCE [LARGE SCALE GENOMIC DNA]</scope>
    <source>
        <strain evidence="2 3">IK01</strain>
    </source>
</reference>
<name>A0ABQ6P878_9SPHN</name>
<dbReference type="InterPro" id="IPR006683">
    <property type="entry name" value="Thioestr_dom"/>
</dbReference>
<feature type="domain" description="Thioesterase" evidence="1">
    <location>
        <begin position="56"/>
        <end position="131"/>
    </location>
</feature>
<gene>
    <name evidence="2" type="ORF">NUTIK01_18470</name>
</gene>